<dbReference type="InterPro" id="IPR052181">
    <property type="entry name" value="5hmC_binding"/>
</dbReference>
<dbReference type="InterPro" id="IPR002740">
    <property type="entry name" value="EVE_domain"/>
</dbReference>
<comment type="caution">
    <text evidence="2">The sequence shown here is derived from an EMBL/GenBank/DDBJ whole genome shotgun (WGS) entry which is preliminary data.</text>
</comment>
<accession>A0A9X1JMR4</accession>
<gene>
    <name evidence="2" type="ORF">KCG46_08915</name>
</gene>
<protein>
    <submittedName>
        <fullName evidence="2">EVE domain-containing protein</fullName>
    </submittedName>
</protein>
<dbReference type="InterPro" id="IPR047197">
    <property type="entry name" value="THYN1-like_EVE"/>
</dbReference>
<keyword evidence="3" id="KW-1185">Reference proteome</keyword>
<dbReference type="Proteomes" id="UP001138681">
    <property type="component" value="Unassembled WGS sequence"/>
</dbReference>
<evidence type="ECO:0000259" key="1">
    <source>
        <dbReference type="Pfam" id="PF01878"/>
    </source>
</evidence>
<dbReference type="PANTHER" id="PTHR14087:SF7">
    <property type="entry name" value="THYMOCYTE NUCLEAR PROTEIN 1"/>
    <property type="match status" value="1"/>
</dbReference>
<dbReference type="RefSeq" id="WP_218404886.1">
    <property type="nucleotide sequence ID" value="NZ_JAGSPC010000001.1"/>
</dbReference>
<feature type="domain" description="EVE" evidence="1">
    <location>
        <begin position="5"/>
        <end position="135"/>
    </location>
</feature>
<organism evidence="2 3">
    <name type="scientific">Erythrobacter crassostreae</name>
    <dbReference type="NCBI Taxonomy" id="2828328"/>
    <lineage>
        <taxon>Bacteria</taxon>
        <taxon>Pseudomonadati</taxon>
        <taxon>Pseudomonadota</taxon>
        <taxon>Alphaproteobacteria</taxon>
        <taxon>Sphingomonadales</taxon>
        <taxon>Erythrobacteraceae</taxon>
        <taxon>Erythrobacter/Porphyrobacter group</taxon>
        <taxon>Erythrobacter</taxon>
    </lineage>
</organism>
<dbReference type="Pfam" id="PF01878">
    <property type="entry name" value="EVE"/>
    <property type="match status" value="1"/>
</dbReference>
<reference evidence="2" key="1">
    <citation type="submission" date="2021-04" db="EMBL/GenBank/DDBJ databases">
        <authorList>
            <person name="Pira H."/>
            <person name="Risdian C."/>
            <person name="Wink J."/>
        </authorList>
    </citation>
    <scope>NUCLEOTIDE SEQUENCE</scope>
    <source>
        <strain evidence="2">WH158</strain>
    </source>
</reference>
<name>A0A9X1JMR4_9SPHN</name>
<proteinExistence type="predicted"/>
<evidence type="ECO:0000313" key="3">
    <source>
        <dbReference type="Proteomes" id="UP001138681"/>
    </source>
</evidence>
<dbReference type="EMBL" id="JAGSPC010000001">
    <property type="protein sequence ID" value="MBV7259689.1"/>
    <property type="molecule type" value="Genomic_DNA"/>
</dbReference>
<dbReference type="AlphaFoldDB" id="A0A9X1JMR4"/>
<dbReference type="PANTHER" id="PTHR14087">
    <property type="entry name" value="THYMOCYTE NUCLEAR PROTEIN 1"/>
    <property type="match status" value="1"/>
</dbReference>
<evidence type="ECO:0000313" key="2">
    <source>
        <dbReference type="EMBL" id="MBV7259689.1"/>
    </source>
</evidence>
<dbReference type="CDD" id="cd21133">
    <property type="entry name" value="EVE"/>
    <property type="match status" value="1"/>
</dbReference>
<sequence length="138" mass="15651">MANKQYWLIKSEPFKYSWDDLVAEQEGTWDGVRNHTAKNNLKAMNVGDECFFYHSREGLEIVGICAVSVANILDPTDQTGKWAAVKVKPKVKWDNPVSLKQIKAEPKLEDCDLVRLSRLSVASIKPAEWKLICRMAEG</sequence>